<gene>
    <name evidence="2" type="ORF">LCGC14_3019360</name>
</gene>
<dbReference type="EMBL" id="LAZR01062723">
    <property type="protein sequence ID" value="KKK60937.1"/>
    <property type="molecule type" value="Genomic_DNA"/>
</dbReference>
<organism evidence="2">
    <name type="scientific">marine sediment metagenome</name>
    <dbReference type="NCBI Taxonomy" id="412755"/>
    <lineage>
        <taxon>unclassified sequences</taxon>
        <taxon>metagenomes</taxon>
        <taxon>ecological metagenomes</taxon>
    </lineage>
</organism>
<reference evidence="2" key="1">
    <citation type="journal article" date="2015" name="Nature">
        <title>Complex archaea that bridge the gap between prokaryotes and eukaryotes.</title>
        <authorList>
            <person name="Spang A."/>
            <person name="Saw J.H."/>
            <person name="Jorgensen S.L."/>
            <person name="Zaremba-Niedzwiedzka K."/>
            <person name="Martijn J."/>
            <person name="Lind A.E."/>
            <person name="van Eijk R."/>
            <person name="Schleper C."/>
            <person name="Guy L."/>
            <person name="Ettema T.J."/>
        </authorList>
    </citation>
    <scope>NUCLEOTIDE SEQUENCE</scope>
</reference>
<feature type="compositionally biased region" description="Acidic residues" evidence="1">
    <location>
        <begin position="31"/>
        <end position="67"/>
    </location>
</feature>
<evidence type="ECO:0000256" key="1">
    <source>
        <dbReference type="SAM" id="MobiDB-lite"/>
    </source>
</evidence>
<feature type="non-terminal residue" evidence="2">
    <location>
        <position position="1"/>
    </location>
</feature>
<feature type="region of interest" description="Disordered" evidence="1">
    <location>
        <begin position="218"/>
        <end position="287"/>
    </location>
</feature>
<proteinExistence type="predicted"/>
<accession>A0A0F8WVS7</accession>
<dbReference type="AlphaFoldDB" id="A0A0F8WVS7"/>
<sequence>IGPEDDEDEDTDSQDDEEESEDSSDKKKTGEDDDSDKDSSDDSEDDDSDKDDDSDEDDSDEDEESDQPIDVGKVTDDDLYSDERVKRLVQSERDKATSSERNKAQNDARKAREVARRKREEEEDDALLESEDYEGFGKREMARRKAVKEETEAAKRYDLELFDSLQVQYADLGEAKIEEIINDLESKGNLTIPNLVGALGKAQSKVLIAEALKEVGATKKEDDEADEIEARAKKRSGGKKKVSSDVSANRKAKPVKKATTDDEMIDQYNDGDLAFDELPEEVQKRVE</sequence>
<protein>
    <submittedName>
        <fullName evidence="2">Uncharacterized protein</fullName>
    </submittedName>
</protein>
<feature type="compositionally biased region" description="Basic and acidic residues" evidence="1">
    <location>
        <begin position="73"/>
        <end position="120"/>
    </location>
</feature>
<comment type="caution">
    <text evidence="2">The sequence shown here is derived from an EMBL/GenBank/DDBJ whole genome shotgun (WGS) entry which is preliminary data.</text>
</comment>
<feature type="compositionally biased region" description="Acidic residues" evidence="1">
    <location>
        <begin position="1"/>
        <end position="22"/>
    </location>
</feature>
<feature type="region of interest" description="Disordered" evidence="1">
    <location>
        <begin position="1"/>
        <end position="127"/>
    </location>
</feature>
<name>A0A0F8WVS7_9ZZZZ</name>
<feature type="compositionally biased region" description="Basic residues" evidence="1">
    <location>
        <begin position="232"/>
        <end position="241"/>
    </location>
</feature>
<evidence type="ECO:0000313" key="2">
    <source>
        <dbReference type="EMBL" id="KKK60937.1"/>
    </source>
</evidence>